<evidence type="ECO:0000259" key="5">
    <source>
        <dbReference type="Pfam" id="PF26364"/>
    </source>
</evidence>
<evidence type="ECO:0000259" key="3">
    <source>
        <dbReference type="Pfam" id="PF26360"/>
    </source>
</evidence>
<evidence type="ECO:0008006" key="8">
    <source>
        <dbReference type="Google" id="ProtNLM"/>
    </source>
</evidence>
<dbReference type="AlphaFoldDB" id="A0A449B3Q3"/>
<dbReference type="Proteomes" id="UP000290243">
    <property type="component" value="Chromosome"/>
</dbReference>
<dbReference type="Pfam" id="PF26361">
    <property type="entry name" value="MIB_arm"/>
    <property type="match status" value="1"/>
</dbReference>
<feature type="transmembrane region" description="Helical" evidence="2">
    <location>
        <begin position="7"/>
        <end position="30"/>
    </location>
</feature>
<keyword evidence="2" id="KW-0812">Transmembrane</keyword>
<evidence type="ECO:0000256" key="2">
    <source>
        <dbReference type="SAM" id="Phobius"/>
    </source>
</evidence>
<sequence length="792" mass="89391">MKNSRKAIFYSSIVLGTIATSSTAGSLFYFKITDSSSSLRINSNSSKPNVAAGDDFNTANNFASNKDGLLIKEKTPDKPKVDFVPPTITPPKKEEPKVINPPIEEKPPVVVQPSNPVEEKPEPEPIAPKKPKDETIIIENPDLPPVTQPKKDDKKLTKIKKDEIEYFAEIIEIPPRAEDQSDIDKGLTNRVPYRAEITPDVGTISNGASEANIKASIARAQKNAKSGDWVFSSSSSYREILENENRSIEIKQNYFNNIGSAPEQLGNLYSKYFRLLKDKETIGKYVDDIGLKNLDKWWNSTEYISWQNGWNVTRIPLGHLLLLIHIDHSKITKLSKQIIDALNRGEVIPKDGGTMSVNENGEWVAHNFEPAVNKVTGEMTRNNKHKRVLGNNEYWWRTPNQIEKGKYANWSDKDITNEFRNKGYDVPKGGGIVITKYTRNEEIENESRTEAIVVTIDVLQDHAYNYAKTFIEKTIANGDEITGYRIRNIGKKGANQSLFDIMKALPKKLPLLELFFESKNTADLIAIKDKEIDELALITNNRVNSLADDWAFNPWALQNVAWVNTADYNVSSSYSPNDTIYTRITFDNLAFDPEDYKTPGDFSKINDGLRMAYWVRNNERIFQGPFGPGLKPDRDLSGNSYPMGIDLSRIKNIKSLMGLVFYDNKNPSNIRKLNKIKLYNNSNTFEISTFEMNKAQFNEILIKQSSFPRSKIMFSNGTITSKIKIVPTQGNTILDSSGLANLSTLMQYSDGNFSKSNTEIIIPKGANSLESQLRNAGYRVRFHSKYDGLNIN</sequence>
<dbReference type="InterPro" id="IPR058861">
    <property type="entry name" value="MIB_arm"/>
</dbReference>
<dbReference type="NCBIfam" id="TIGR04526">
    <property type="entry name" value="predic_Ig_block"/>
    <property type="match status" value="1"/>
</dbReference>
<keyword evidence="7" id="KW-1185">Reference proteome</keyword>
<keyword evidence="2" id="KW-0472">Membrane</keyword>
<protein>
    <recommendedName>
        <fullName evidence="8">Immunoglobulin-blocking virulence protein</fullName>
    </recommendedName>
</protein>
<evidence type="ECO:0000259" key="4">
    <source>
        <dbReference type="Pfam" id="PF26361"/>
    </source>
</evidence>
<evidence type="ECO:0000313" key="7">
    <source>
        <dbReference type="Proteomes" id="UP000290243"/>
    </source>
</evidence>
<dbReference type="Pfam" id="PF26364">
    <property type="entry name" value="MIB_M2"/>
    <property type="match status" value="1"/>
</dbReference>
<gene>
    <name evidence="6" type="ORF">NCTC10168_00150</name>
</gene>
<proteinExistence type="predicted"/>
<dbReference type="InterPro" id="IPR030942">
    <property type="entry name" value="Mycoplas_M_dom"/>
</dbReference>
<accession>A0A449B3Q3</accession>
<name>A0A449B3Q3_9BACT</name>
<feature type="domain" description="Mycoplasma immunoglobulin binding protein arm" evidence="4">
    <location>
        <begin position="216"/>
        <end position="371"/>
    </location>
</feature>
<feature type="compositionally biased region" description="Basic and acidic residues" evidence="1">
    <location>
        <begin position="91"/>
        <end position="107"/>
    </location>
</feature>
<organism evidence="6 7">
    <name type="scientific">Mycoplasmopsis maculosa</name>
    <dbReference type="NCBI Taxonomy" id="114885"/>
    <lineage>
        <taxon>Bacteria</taxon>
        <taxon>Bacillati</taxon>
        <taxon>Mycoplasmatota</taxon>
        <taxon>Mycoplasmoidales</taxon>
        <taxon>Metamycoplasmataceae</taxon>
        <taxon>Mycoplasmopsis</taxon>
    </lineage>
</organism>
<reference evidence="6 7" key="1">
    <citation type="submission" date="2019-01" db="EMBL/GenBank/DDBJ databases">
        <authorList>
            <consortium name="Pathogen Informatics"/>
        </authorList>
    </citation>
    <scope>NUCLEOTIDE SEQUENCE [LARGE SCALE GENOMIC DNA]</scope>
    <source>
        <strain evidence="6 7">NCTC10168</strain>
    </source>
</reference>
<feature type="domain" description="Mycoplasma immunoglobulin binding protein M2" evidence="5">
    <location>
        <begin position="586"/>
        <end position="780"/>
    </location>
</feature>
<dbReference type="NCBIfam" id="TIGR04524">
    <property type="entry name" value="mycoplas_M_dom"/>
    <property type="match status" value="1"/>
</dbReference>
<dbReference type="InterPro" id="IPR058860">
    <property type="entry name" value="MIB_M2"/>
</dbReference>
<dbReference type="InterPro" id="IPR030941">
    <property type="entry name" value="Predic_Ig_block"/>
</dbReference>
<keyword evidence="2" id="KW-1133">Transmembrane helix</keyword>
<dbReference type="OrthoDB" id="401311at2"/>
<dbReference type="Pfam" id="PF26360">
    <property type="entry name" value="MIB_M1"/>
    <property type="match status" value="1"/>
</dbReference>
<evidence type="ECO:0000256" key="1">
    <source>
        <dbReference type="SAM" id="MobiDB-lite"/>
    </source>
</evidence>
<dbReference type="EMBL" id="LR215037">
    <property type="protein sequence ID" value="VEU75234.1"/>
    <property type="molecule type" value="Genomic_DNA"/>
</dbReference>
<evidence type="ECO:0000313" key="6">
    <source>
        <dbReference type="EMBL" id="VEU75234.1"/>
    </source>
</evidence>
<dbReference type="RefSeq" id="WP_129646159.1">
    <property type="nucleotide sequence ID" value="NZ_LR215037.1"/>
</dbReference>
<feature type="region of interest" description="Disordered" evidence="1">
    <location>
        <begin position="74"/>
        <end position="130"/>
    </location>
</feature>
<dbReference type="KEGG" id="mmau:NCTC10168_00150"/>
<feature type="domain" description="IgG-blocking virulence" evidence="3">
    <location>
        <begin position="375"/>
        <end position="576"/>
    </location>
</feature>